<reference evidence="2 3" key="1">
    <citation type="submission" date="2024-11" db="EMBL/GenBank/DDBJ databases">
        <authorList>
            <person name="Heng Y.C."/>
            <person name="Lim A.C.H."/>
            <person name="Lee J.K.Y."/>
            <person name="Kittelmann S."/>
        </authorList>
    </citation>
    <scope>NUCLEOTIDE SEQUENCE [LARGE SCALE GENOMIC DNA]</scope>
    <source>
        <strain evidence="2 3">WILCCON 0269</strain>
    </source>
</reference>
<protein>
    <submittedName>
        <fullName evidence="2">AAA family ATPase</fullName>
    </submittedName>
</protein>
<name>A0ABW8SMQ0_9CLOT</name>
<accession>A0ABW8SMQ0</accession>
<proteinExistence type="predicted"/>
<feature type="domain" description="ATPase AAA-type core" evidence="1">
    <location>
        <begin position="167"/>
        <end position="395"/>
    </location>
</feature>
<evidence type="ECO:0000259" key="1">
    <source>
        <dbReference type="Pfam" id="PF13304"/>
    </source>
</evidence>
<dbReference type="EMBL" id="JBJHZX010000027">
    <property type="protein sequence ID" value="MFL0197189.1"/>
    <property type="molecule type" value="Genomic_DNA"/>
</dbReference>
<dbReference type="PANTHER" id="PTHR40396">
    <property type="entry name" value="ATPASE-LIKE PROTEIN"/>
    <property type="match status" value="1"/>
</dbReference>
<keyword evidence="3" id="KW-1185">Reference proteome</keyword>
<dbReference type="PANTHER" id="PTHR40396:SF1">
    <property type="entry name" value="ATPASE AAA-TYPE CORE DOMAIN-CONTAINING PROTEIN"/>
    <property type="match status" value="1"/>
</dbReference>
<dbReference type="Gene3D" id="3.40.50.300">
    <property type="entry name" value="P-loop containing nucleotide triphosphate hydrolases"/>
    <property type="match status" value="2"/>
</dbReference>
<dbReference type="RefSeq" id="WP_406793294.1">
    <property type="nucleotide sequence ID" value="NZ_JBJHZX010000027.1"/>
</dbReference>
<dbReference type="SUPFAM" id="SSF52540">
    <property type="entry name" value="P-loop containing nucleoside triphosphate hydrolases"/>
    <property type="match status" value="1"/>
</dbReference>
<organism evidence="2 3">
    <name type="scientific">Candidatus Clostridium eludens</name>
    <dbReference type="NCBI Taxonomy" id="3381663"/>
    <lineage>
        <taxon>Bacteria</taxon>
        <taxon>Bacillati</taxon>
        <taxon>Bacillota</taxon>
        <taxon>Clostridia</taxon>
        <taxon>Eubacteriales</taxon>
        <taxon>Clostridiaceae</taxon>
        <taxon>Clostridium</taxon>
    </lineage>
</organism>
<dbReference type="InterPro" id="IPR003959">
    <property type="entry name" value="ATPase_AAA_core"/>
</dbReference>
<comment type="caution">
    <text evidence="2">The sequence shown here is derived from an EMBL/GenBank/DDBJ whole genome shotgun (WGS) entry which is preliminary data.</text>
</comment>
<evidence type="ECO:0000313" key="2">
    <source>
        <dbReference type="EMBL" id="MFL0197189.1"/>
    </source>
</evidence>
<dbReference type="Proteomes" id="UP001623660">
    <property type="component" value="Unassembled WGS sequence"/>
</dbReference>
<dbReference type="InterPro" id="IPR027417">
    <property type="entry name" value="P-loop_NTPase"/>
</dbReference>
<gene>
    <name evidence="2" type="ORF">ACJDU8_16730</name>
</gene>
<evidence type="ECO:0000313" key="3">
    <source>
        <dbReference type="Proteomes" id="UP001623660"/>
    </source>
</evidence>
<sequence>MENIVRIQEIEIKNFKNVSYGNVAFDSYKRGKVFLNSYSSDILGLYGQNGSGKTSMVEGIDILKSILSGEELDKNIKNLLSYSVNSSAFKYTFTIQIDNNKYMVYYNFKLRCDDEDDRIEIYEECIKYCHIDMENKKIYPSKSIIEFYMDKNLDNIFNPIKNYKLITKQNENFRTSLMVSKELAKEKSTSFIFNKKSMDIFKKGFTGENELYFAIIHSLQNYAITSFVIKNDYLGHIDLRVIMPFSFMIGSDKGLARGTIMIALFDTSTVSVYVFEILNKVIEQINIVLKSLIPGLTIETKVIKEELMKNGEAGEVFELLSVRDDVKIPLKYESDGIKKIISILSALIAMYNNERICVVIDELDSGVFEFLLGELLSVLKEKAKGQLIFTSHNLRALEVLDKNDIVFTTTNPENRYIKLKNVKKSNNLRDFYLREIFLGDQNEVIYNQTKSYAISRAFRKAGVKNE</sequence>
<dbReference type="Pfam" id="PF13304">
    <property type="entry name" value="AAA_21"/>
    <property type="match status" value="1"/>
</dbReference>